<evidence type="ECO:0000313" key="2">
    <source>
        <dbReference type="EMBL" id="RID46539.1"/>
    </source>
</evidence>
<keyword evidence="1" id="KW-0812">Transmembrane</keyword>
<evidence type="ECO:0000313" key="3">
    <source>
        <dbReference type="Proteomes" id="UP000264353"/>
    </source>
</evidence>
<sequence length="145" mass="16184">MEMMWSMVMLGRASFPSTRFISESRLSLRPYLTLILGPPTILTRLRVAPTRMSEHETTLGHFSSRAVLIRVIRSNASPGREWLMSASRSEVLPEVEATRIEASQPSTMQSWKKRRSVPAAVVGAAICLSVTTWTSVWSKSGHVLL</sequence>
<dbReference type="EMBL" id="CM010636">
    <property type="protein sequence ID" value="RID46539.1"/>
    <property type="molecule type" value="Genomic_DNA"/>
</dbReference>
<name>A0A397XYT3_BRACM</name>
<proteinExistence type="predicted"/>
<evidence type="ECO:0000256" key="1">
    <source>
        <dbReference type="SAM" id="Phobius"/>
    </source>
</evidence>
<gene>
    <name evidence="2" type="ORF">BRARA_I03191</name>
</gene>
<dbReference type="AlphaFoldDB" id="A0A397XYT3"/>
<protein>
    <submittedName>
        <fullName evidence="2">Uncharacterized protein</fullName>
    </submittedName>
</protein>
<accession>A0A397XYT3</accession>
<keyword evidence="1" id="KW-0472">Membrane</keyword>
<dbReference type="Proteomes" id="UP000264353">
    <property type="component" value="Chromosome A9"/>
</dbReference>
<reference evidence="2 3" key="1">
    <citation type="submission" date="2018-06" db="EMBL/GenBank/DDBJ databases">
        <title>WGS assembly of Brassica rapa FPsc.</title>
        <authorList>
            <person name="Bowman J."/>
            <person name="Kohchi T."/>
            <person name="Yamato K."/>
            <person name="Jenkins J."/>
            <person name="Shu S."/>
            <person name="Ishizaki K."/>
            <person name="Yamaoka S."/>
            <person name="Nishihama R."/>
            <person name="Nakamura Y."/>
            <person name="Berger F."/>
            <person name="Adam C."/>
            <person name="Aki S."/>
            <person name="Althoff F."/>
            <person name="Araki T."/>
            <person name="Arteaga-Vazquez M."/>
            <person name="Balasubrmanian S."/>
            <person name="Bauer D."/>
            <person name="Boehm C."/>
            <person name="Briginshaw L."/>
            <person name="Caballero-Perez J."/>
            <person name="Catarino B."/>
            <person name="Chen F."/>
            <person name="Chiyoda S."/>
            <person name="Chovatia M."/>
            <person name="Davies K."/>
            <person name="Delmans M."/>
            <person name="Demura T."/>
            <person name="Dierschke T."/>
            <person name="Dolan L."/>
            <person name="Dorantes-Acosta A."/>
            <person name="Eklund D."/>
            <person name="Florent S."/>
            <person name="Flores-Sandoval E."/>
            <person name="Fujiyama A."/>
            <person name="Fukuzawa H."/>
            <person name="Galik B."/>
            <person name="Grimanelli D."/>
            <person name="Grimwood J."/>
            <person name="Grossniklaus U."/>
            <person name="Hamada T."/>
            <person name="Haseloff J."/>
            <person name="Hetherington A."/>
            <person name="Higo A."/>
            <person name="Hirakawa Y."/>
            <person name="Hundley H."/>
            <person name="Ikeda Y."/>
            <person name="Inoue K."/>
            <person name="Inoue S."/>
            <person name="Ishida S."/>
            <person name="Jia Q."/>
            <person name="Kakita M."/>
            <person name="Kanazawa T."/>
            <person name="Kawai Y."/>
            <person name="Kawashima T."/>
            <person name="Kennedy M."/>
            <person name="Kinose K."/>
            <person name="Kinoshita T."/>
            <person name="Kohara Y."/>
            <person name="Koide E."/>
            <person name="Komatsu K."/>
            <person name="Kopischke S."/>
            <person name="Kubo M."/>
            <person name="Kyozuka J."/>
            <person name="Lagercrantz U."/>
            <person name="Lin S."/>
            <person name="Lindquist E."/>
            <person name="Lipzen A."/>
            <person name="Lu C."/>
            <person name="Luna E."/>
            <person name="Martienssen R."/>
            <person name="Minamino N."/>
            <person name="Mizutani M."/>
            <person name="Mizutani M."/>
            <person name="Mochizuki N."/>
            <person name="Monte I."/>
            <person name="Mosher R."/>
            <person name="Nagasaki H."/>
            <person name="Nakagami H."/>
            <person name="Naramoto S."/>
            <person name="Nishitani K."/>
            <person name="Ohtani M."/>
            <person name="Okamoto T."/>
            <person name="Okumura M."/>
            <person name="Phillips J."/>
            <person name="Pollak B."/>
            <person name="Reinders A."/>
            <person name="Roevekamp M."/>
            <person name="Sano R."/>
            <person name="Sawa S."/>
            <person name="Schmid M."/>
            <person name="Shirakawa M."/>
            <person name="Solano R."/>
            <person name="Spunde A."/>
            <person name="Suetsugu N."/>
            <person name="Sugano S."/>
            <person name="Sugiyama A."/>
            <person name="Sun R."/>
            <person name="Suzuki Y."/>
            <person name="Takenaka M."/>
            <person name="Takezawa D."/>
            <person name="Tomogane H."/>
            <person name="Tsuzuki M."/>
            <person name="Ueda T."/>
            <person name="Umeda M."/>
            <person name="Ward J."/>
            <person name="Watanabe Y."/>
            <person name="Yazaki K."/>
            <person name="Yokoyama R."/>
            <person name="Yoshitake Y."/>
            <person name="Yotsui I."/>
            <person name="Zachgo S."/>
            <person name="Schmutz J."/>
        </authorList>
    </citation>
    <scope>NUCLEOTIDE SEQUENCE [LARGE SCALE GENOMIC DNA]</scope>
    <source>
        <strain evidence="3">cv. B-3</strain>
    </source>
</reference>
<feature type="transmembrane region" description="Helical" evidence="1">
    <location>
        <begin position="117"/>
        <end position="136"/>
    </location>
</feature>
<keyword evidence="1" id="KW-1133">Transmembrane helix</keyword>
<organism evidence="2 3">
    <name type="scientific">Brassica campestris</name>
    <name type="common">Field mustard</name>
    <dbReference type="NCBI Taxonomy" id="3711"/>
    <lineage>
        <taxon>Eukaryota</taxon>
        <taxon>Viridiplantae</taxon>
        <taxon>Streptophyta</taxon>
        <taxon>Embryophyta</taxon>
        <taxon>Tracheophyta</taxon>
        <taxon>Spermatophyta</taxon>
        <taxon>Magnoliopsida</taxon>
        <taxon>eudicotyledons</taxon>
        <taxon>Gunneridae</taxon>
        <taxon>Pentapetalae</taxon>
        <taxon>rosids</taxon>
        <taxon>malvids</taxon>
        <taxon>Brassicales</taxon>
        <taxon>Brassicaceae</taxon>
        <taxon>Brassiceae</taxon>
        <taxon>Brassica</taxon>
    </lineage>
</organism>